<dbReference type="GO" id="GO:0005783">
    <property type="term" value="C:endoplasmic reticulum"/>
    <property type="evidence" value="ECO:0007669"/>
    <property type="project" value="UniProtKB-SubCell"/>
</dbReference>
<evidence type="ECO:0000256" key="6">
    <source>
        <dbReference type="RuleBase" id="RU366065"/>
    </source>
</evidence>
<dbReference type="EMBL" id="CAJNRD030001116">
    <property type="protein sequence ID" value="CAG5076101.1"/>
    <property type="molecule type" value="Genomic_DNA"/>
</dbReference>
<evidence type="ECO:0000313" key="8">
    <source>
        <dbReference type="Proteomes" id="UP000786811"/>
    </source>
</evidence>
<keyword evidence="3 6" id="KW-0931">ER-Golgi transport</keyword>
<evidence type="ECO:0000256" key="3">
    <source>
        <dbReference type="ARBA" id="ARBA00022892"/>
    </source>
</evidence>
<evidence type="ECO:0000256" key="4">
    <source>
        <dbReference type="ARBA" id="ARBA00023034"/>
    </source>
</evidence>
<evidence type="ECO:0000313" key="7">
    <source>
        <dbReference type="EMBL" id="CAG5076101.1"/>
    </source>
</evidence>
<keyword evidence="8" id="KW-1185">Reference proteome</keyword>
<dbReference type="GO" id="GO:0005794">
    <property type="term" value="C:Golgi apparatus"/>
    <property type="evidence" value="ECO:0007669"/>
    <property type="project" value="UniProtKB-SubCell"/>
</dbReference>
<keyword evidence="1 6" id="KW-0813">Transport</keyword>
<proteinExistence type="inferred from homology"/>
<dbReference type="InterPro" id="IPR007233">
    <property type="entry name" value="TRAPPC"/>
</dbReference>
<organism evidence="7 8">
    <name type="scientific">Cotesia congregata</name>
    <name type="common">Parasitoid wasp</name>
    <name type="synonym">Apanteles congregatus</name>
    <dbReference type="NCBI Taxonomy" id="51543"/>
    <lineage>
        <taxon>Eukaryota</taxon>
        <taxon>Metazoa</taxon>
        <taxon>Ecdysozoa</taxon>
        <taxon>Arthropoda</taxon>
        <taxon>Hexapoda</taxon>
        <taxon>Insecta</taxon>
        <taxon>Pterygota</taxon>
        <taxon>Neoptera</taxon>
        <taxon>Endopterygota</taxon>
        <taxon>Hymenoptera</taxon>
        <taxon>Apocrita</taxon>
        <taxon>Ichneumonoidea</taxon>
        <taxon>Braconidae</taxon>
        <taxon>Microgastrinae</taxon>
        <taxon>Cotesia</taxon>
    </lineage>
</organism>
<dbReference type="Gene3D" id="3.30.450.70">
    <property type="match status" value="1"/>
</dbReference>
<dbReference type="SUPFAM" id="SSF64356">
    <property type="entry name" value="SNARE-like"/>
    <property type="match status" value="1"/>
</dbReference>
<comment type="subcellular location">
    <subcellularLocation>
        <location evidence="6">Endoplasmic reticulum</location>
    </subcellularLocation>
    <subcellularLocation>
        <location evidence="6">Golgi apparatus</location>
        <location evidence="6">cis-Golgi network</location>
    </subcellularLocation>
</comment>
<protein>
    <recommendedName>
        <fullName evidence="6">Trafficking protein particle complex subunit</fullName>
    </recommendedName>
</protein>
<gene>
    <name evidence="7" type="ORF">HICCMSTLAB_LOCUS2082</name>
</gene>
<accession>A0A8J2H0G9</accession>
<dbReference type="PANTHER" id="PTHR23249:SF16">
    <property type="entry name" value="TRAFFICKING PROTEIN PARTICLE COMPLEX SUBUNIT 1"/>
    <property type="match status" value="1"/>
</dbReference>
<dbReference type="InterPro" id="IPR011012">
    <property type="entry name" value="Longin-like_dom_sf"/>
</dbReference>
<dbReference type="OrthoDB" id="246406at2759"/>
<comment type="similarity">
    <text evidence="5">Belongs to the TRAPP small subunits family. BET5 subfamily.</text>
</comment>
<dbReference type="AlphaFoldDB" id="A0A8J2H0G9"/>
<dbReference type="Pfam" id="PF04099">
    <property type="entry name" value="Sybindin"/>
    <property type="match status" value="1"/>
</dbReference>
<reference evidence="7" key="1">
    <citation type="submission" date="2021-04" db="EMBL/GenBank/DDBJ databases">
        <authorList>
            <person name="Chebbi M.A.C M."/>
        </authorList>
    </citation>
    <scope>NUCLEOTIDE SEQUENCE</scope>
</reference>
<comment type="subunit">
    <text evidence="6">Part of the multisubunit transport protein particle (TRAPP) complex.</text>
</comment>
<sequence>MIPVKVYKGFLYYKTSKYSLHYLETPSGLKFVLNTDTASQNVRELLQQLYRQVYVEYVVKNPFCKLNEPIQSELFKSKVDELMKKSPIFLNPMTVTGAEFVTEFPVGIDVGDVGVVELEAGLGSSITGKRLLDSLTAEEVWLWKKMLRSAATFVLSRTSNSNDSGSTDPARARVEAAPSSAAIEALTDFSDKLVAAEAVSLHRLNLWVEVTSAWTSNL</sequence>
<evidence type="ECO:0000256" key="2">
    <source>
        <dbReference type="ARBA" id="ARBA00022824"/>
    </source>
</evidence>
<comment type="caution">
    <text evidence="7">The sequence shown here is derived from an EMBL/GenBank/DDBJ whole genome shotgun (WGS) entry which is preliminary data.</text>
</comment>
<name>A0A8J2H0G9_COTCN</name>
<dbReference type="GO" id="GO:0006888">
    <property type="term" value="P:endoplasmic reticulum to Golgi vesicle-mediated transport"/>
    <property type="evidence" value="ECO:0007669"/>
    <property type="project" value="UniProtKB-UniRule"/>
</dbReference>
<evidence type="ECO:0000256" key="5">
    <source>
        <dbReference type="ARBA" id="ARBA00038167"/>
    </source>
</evidence>
<keyword evidence="4 6" id="KW-0333">Golgi apparatus</keyword>
<keyword evidence="2 6" id="KW-0256">Endoplasmic reticulum</keyword>
<dbReference type="Proteomes" id="UP000786811">
    <property type="component" value="Unassembled WGS sequence"/>
</dbReference>
<dbReference type="SMART" id="SM01399">
    <property type="entry name" value="Sybindin"/>
    <property type="match status" value="1"/>
</dbReference>
<dbReference type="PANTHER" id="PTHR23249">
    <property type="entry name" value="TRAFFICKING PROTEIN PARTICLE COMPLEX SUBUNIT"/>
    <property type="match status" value="1"/>
</dbReference>
<dbReference type="GO" id="GO:0030008">
    <property type="term" value="C:TRAPP complex"/>
    <property type="evidence" value="ECO:0007669"/>
    <property type="project" value="UniProtKB-UniRule"/>
</dbReference>
<evidence type="ECO:0000256" key="1">
    <source>
        <dbReference type="ARBA" id="ARBA00022448"/>
    </source>
</evidence>